<comment type="function">
    <text evidence="2">Catalyzes the ATP-dependent phosphorylation of thiamine-monophosphate (TMP) to form thiamine-pyrophosphate (TPP), the active form of vitamin B1.</text>
</comment>
<feature type="binding site" evidence="2">
    <location>
        <position position="207"/>
    </location>
    <ligand>
        <name>ATP</name>
        <dbReference type="ChEBI" id="CHEBI:30616"/>
    </ligand>
</feature>
<dbReference type="UniPathway" id="UPA00060">
    <property type="reaction ID" value="UER00142"/>
</dbReference>
<feature type="binding site" evidence="2">
    <location>
        <position position="50"/>
    </location>
    <ligand>
        <name>substrate</name>
    </ligand>
</feature>
<feature type="binding site" evidence="2">
    <location>
        <position position="208"/>
    </location>
    <ligand>
        <name>Mg(2+)</name>
        <dbReference type="ChEBI" id="CHEBI:18420"/>
        <label>5</label>
    </ligand>
</feature>
<dbReference type="SUPFAM" id="SSF55326">
    <property type="entry name" value="PurM N-terminal domain-like"/>
    <property type="match status" value="1"/>
</dbReference>
<dbReference type="InterPro" id="IPR016188">
    <property type="entry name" value="PurM-like_N"/>
</dbReference>
<dbReference type="EC" id="2.7.4.16" evidence="2"/>
<dbReference type="Gene3D" id="3.90.650.10">
    <property type="entry name" value="PurM-like C-terminal domain"/>
    <property type="match status" value="1"/>
</dbReference>
<dbReference type="PANTHER" id="PTHR30270">
    <property type="entry name" value="THIAMINE-MONOPHOSPHATE KINASE"/>
    <property type="match status" value="1"/>
</dbReference>
<feature type="domain" description="PurM-like N-terminal" evidence="3">
    <location>
        <begin position="25"/>
        <end position="137"/>
    </location>
</feature>
<comment type="miscellaneous">
    <text evidence="2">Reaction mechanism of ThiL seems to utilize a direct, inline transfer of the gamma-phosphate of ATP to TMP rather than a phosphorylated enzyme intermediate.</text>
</comment>
<keyword evidence="2" id="KW-0479">Metal-binding</keyword>
<dbReference type="InterPro" id="IPR006283">
    <property type="entry name" value="ThiL-like"/>
</dbReference>
<feature type="binding site" evidence="2">
    <location>
        <begin position="118"/>
        <end position="119"/>
    </location>
    <ligand>
        <name>ATP</name>
        <dbReference type="ChEBI" id="CHEBI:30616"/>
    </ligand>
</feature>
<feature type="binding site" evidence="2">
    <location>
        <position position="71"/>
    </location>
    <ligand>
        <name>Mg(2+)</name>
        <dbReference type="ChEBI" id="CHEBI:18420"/>
        <label>3</label>
    </ligand>
</feature>
<sequence length="312" mass="32252">MSGEFGRIARYFAPLASAEALGLADDAALWTPPAGRQAVLTVDQMIEGVHFLPDDPADLVARKLMRRNLSDLAAMGARAEGYLLTTALRADTPETWLSAFAEGLAADQARFGLPLWGGDSSSTPGPVMTSITMIGSVEPGAALRRGGAVAGDALYVTGTIGDAALGLHAARGEIADPTGQFRARRLLPEPRIGLALAGLVHAAIDVSDGLVQDLGHVCRASGCGAVIEADRVPLSPAARAAGPAWRETILTGGDDYELLIAAPAGSDHELRQACAGTPLTRIGHFVAGAPAVTAVDKDGRPVTLARTGWQHF</sequence>
<dbReference type="STRING" id="349163.Acry_2116"/>
<dbReference type="GO" id="GO:0005524">
    <property type="term" value="F:ATP binding"/>
    <property type="evidence" value="ECO:0007669"/>
    <property type="project" value="UniProtKB-UniRule"/>
</dbReference>
<dbReference type="PANTHER" id="PTHR30270:SF0">
    <property type="entry name" value="THIAMINE-MONOPHOSPHATE KINASE"/>
    <property type="match status" value="1"/>
</dbReference>
<comment type="catalytic activity">
    <reaction evidence="2">
        <text>thiamine phosphate + ATP = thiamine diphosphate + ADP</text>
        <dbReference type="Rhea" id="RHEA:15913"/>
        <dbReference type="ChEBI" id="CHEBI:30616"/>
        <dbReference type="ChEBI" id="CHEBI:37575"/>
        <dbReference type="ChEBI" id="CHEBI:58937"/>
        <dbReference type="ChEBI" id="CHEBI:456216"/>
        <dbReference type="EC" id="2.7.4.16"/>
    </reaction>
</comment>
<dbReference type="GO" id="GO:0009229">
    <property type="term" value="P:thiamine diphosphate biosynthetic process"/>
    <property type="evidence" value="ECO:0007669"/>
    <property type="project" value="UniProtKB-UniRule"/>
</dbReference>
<feature type="domain" description="PurM-like C-terminal" evidence="4">
    <location>
        <begin position="150"/>
        <end position="288"/>
    </location>
</feature>
<accession>A5G0D3</accession>
<dbReference type="InterPro" id="IPR036921">
    <property type="entry name" value="PurM-like_N_sf"/>
</dbReference>
<dbReference type="Gene3D" id="3.30.1330.10">
    <property type="entry name" value="PurM-like, N-terminal domain"/>
    <property type="match status" value="1"/>
</dbReference>
<dbReference type="Proteomes" id="UP000000245">
    <property type="component" value="Chromosome"/>
</dbReference>
<evidence type="ECO:0000259" key="3">
    <source>
        <dbReference type="Pfam" id="PF00586"/>
    </source>
</evidence>
<keyword evidence="2" id="KW-0808">Transferase</keyword>
<proteinExistence type="inferred from homology"/>
<reference evidence="5 6" key="1">
    <citation type="submission" date="2007-05" db="EMBL/GenBank/DDBJ databases">
        <title>Complete sequence of chromosome of Acidiphilium cryptum JF-5.</title>
        <authorList>
            <consortium name="US DOE Joint Genome Institute"/>
            <person name="Copeland A."/>
            <person name="Lucas S."/>
            <person name="Lapidus A."/>
            <person name="Barry K."/>
            <person name="Detter J.C."/>
            <person name="Glavina del Rio T."/>
            <person name="Hammon N."/>
            <person name="Israni S."/>
            <person name="Dalin E."/>
            <person name="Tice H."/>
            <person name="Pitluck S."/>
            <person name="Sims D."/>
            <person name="Brettin T."/>
            <person name="Bruce D."/>
            <person name="Han C."/>
            <person name="Schmutz J."/>
            <person name="Larimer F."/>
            <person name="Land M."/>
            <person name="Hauser L."/>
            <person name="Kyrpides N."/>
            <person name="Kim E."/>
            <person name="Magnuson T."/>
            <person name="Richardson P."/>
        </authorList>
    </citation>
    <scope>NUCLEOTIDE SEQUENCE [LARGE SCALE GENOMIC DNA]</scope>
    <source>
        <strain evidence="5 6">JF-5</strain>
    </source>
</reference>
<dbReference type="eggNOG" id="COG0611">
    <property type="taxonomic scope" value="Bacteria"/>
</dbReference>
<evidence type="ECO:0000256" key="1">
    <source>
        <dbReference type="ARBA" id="ARBA00022977"/>
    </source>
</evidence>
<feature type="binding site" evidence="2">
    <location>
        <position position="43"/>
    </location>
    <ligand>
        <name>Mg(2+)</name>
        <dbReference type="ChEBI" id="CHEBI:18420"/>
        <label>2</label>
    </ligand>
</feature>
<comment type="pathway">
    <text evidence="2">Cofactor biosynthesis; thiamine diphosphate biosynthesis; thiamine diphosphate from thiamine phosphate: step 1/1.</text>
</comment>
<feature type="binding site" evidence="2">
    <location>
        <position position="309"/>
    </location>
    <ligand>
        <name>substrate</name>
    </ligand>
</feature>
<feature type="binding site" evidence="2">
    <location>
        <position position="71"/>
    </location>
    <ligand>
        <name>Mg(2+)</name>
        <dbReference type="ChEBI" id="CHEBI:18420"/>
        <label>2</label>
    </ligand>
</feature>
<name>A5G0D3_ACICJ</name>
<dbReference type="HAMAP" id="MF_02128">
    <property type="entry name" value="TMP_kinase"/>
    <property type="match status" value="1"/>
</dbReference>
<dbReference type="GO" id="GO:0000287">
    <property type="term" value="F:magnesium ion binding"/>
    <property type="evidence" value="ECO:0007669"/>
    <property type="project" value="UniProtKB-UniRule"/>
</dbReference>
<keyword evidence="6" id="KW-1185">Reference proteome</keyword>
<dbReference type="SUPFAM" id="SSF56042">
    <property type="entry name" value="PurM C-terminal domain-like"/>
    <property type="match status" value="1"/>
</dbReference>
<feature type="binding site" evidence="2">
    <location>
        <position position="26"/>
    </location>
    <ligand>
        <name>Mg(2+)</name>
        <dbReference type="ChEBI" id="CHEBI:18420"/>
        <label>4</label>
    </ligand>
</feature>
<feature type="binding site" evidence="2">
    <location>
        <position position="205"/>
    </location>
    <ligand>
        <name>Mg(2+)</name>
        <dbReference type="ChEBI" id="CHEBI:18420"/>
        <label>3</label>
    </ligand>
</feature>
<dbReference type="Pfam" id="PF02769">
    <property type="entry name" value="AIRS_C"/>
    <property type="match status" value="1"/>
</dbReference>
<feature type="binding site" evidence="2">
    <location>
        <position position="119"/>
    </location>
    <ligand>
        <name>Mg(2+)</name>
        <dbReference type="ChEBI" id="CHEBI:18420"/>
        <label>1</label>
    </ligand>
</feature>
<evidence type="ECO:0000313" key="6">
    <source>
        <dbReference type="Proteomes" id="UP000000245"/>
    </source>
</evidence>
<keyword evidence="2" id="KW-0547">Nucleotide-binding</keyword>
<feature type="binding site" evidence="2">
    <location>
        <position position="41"/>
    </location>
    <ligand>
        <name>Mg(2+)</name>
        <dbReference type="ChEBI" id="CHEBI:18420"/>
        <label>4</label>
    </ligand>
</feature>
<keyword evidence="2 5" id="KW-0418">Kinase</keyword>
<dbReference type="NCBIfam" id="TIGR01379">
    <property type="entry name" value="thiL"/>
    <property type="match status" value="1"/>
</dbReference>
<evidence type="ECO:0000256" key="2">
    <source>
        <dbReference type="HAMAP-Rule" id="MF_02128"/>
    </source>
</evidence>
<dbReference type="KEGG" id="acr:Acry_2116"/>
<dbReference type="RefSeq" id="WP_012039825.1">
    <property type="nucleotide sequence ID" value="NC_009484.1"/>
</dbReference>
<dbReference type="AlphaFoldDB" id="A5G0D3"/>
<dbReference type="InterPro" id="IPR010918">
    <property type="entry name" value="PurM-like_C_dom"/>
</dbReference>
<protein>
    <recommendedName>
        <fullName evidence="2">Thiamine-monophosphate kinase</fullName>
        <shortName evidence="2">TMP kinase</shortName>
        <shortName evidence="2">Thiamine-phosphate kinase</shortName>
        <ecNumber evidence="2">2.7.4.16</ecNumber>
    </recommendedName>
</protein>
<feature type="binding site" evidence="2">
    <location>
        <position position="71"/>
    </location>
    <ligand>
        <name>Mg(2+)</name>
        <dbReference type="ChEBI" id="CHEBI:18420"/>
        <label>4</label>
    </ligand>
</feature>
<dbReference type="Pfam" id="PF00586">
    <property type="entry name" value="AIRS"/>
    <property type="match status" value="1"/>
</dbReference>
<feature type="binding site" evidence="2">
    <location>
        <position position="26"/>
    </location>
    <ligand>
        <name>Mg(2+)</name>
        <dbReference type="ChEBI" id="CHEBI:18420"/>
        <label>3</label>
    </ligand>
</feature>
<dbReference type="PIRSF" id="PIRSF005303">
    <property type="entry name" value="Thiam_monoph_kin"/>
    <property type="match status" value="1"/>
</dbReference>
<organism evidence="5 6">
    <name type="scientific">Acidiphilium cryptum (strain JF-5)</name>
    <dbReference type="NCBI Taxonomy" id="349163"/>
    <lineage>
        <taxon>Bacteria</taxon>
        <taxon>Pseudomonadati</taxon>
        <taxon>Pseudomonadota</taxon>
        <taxon>Alphaproteobacteria</taxon>
        <taxon>Acetobacterales</taxon>
        <taxon>Acidocellaceae</taxon>
        <taxon>Acidiphilium</taxon>
    </lineage>
</organism>
<dbReference type="EMBL" id="CP000697">
    <property type="protein sequence ID" value="ABQ31315.1"/>
    <property type="molecule type" value="Genomic_DNA"/>
</dbReference>
<comment type="similarity">
    <text evidence="2">Belongs to the thiamine-monophosphate kinase family.</text>
</comment>
<dbReference type="GO" id="GO:0009030">
    <property type="term" value="F:thiamine-phosphate kinase activity"/>
    <property type="evidence" value="ECO:0007669"/>
    <property type="project" value="UniProtKB-UniRule"/>
</dbReference>
<dbReference type="InterPro" id="IPR036676">
    <property type="entry name" value="PurM-like_C_sf"/>
</dbReference>
<feature type="binding site" evidence="2">
    <location>
        <position position="145"/>
    </location>
    <ligand>
        <name>ATP</name>
        <dbReference type="ChEBI" id="CHEBI:30616"/>
    </ligand>
</feature>
<dbReference type="CDD" id="cd02194">
    <property type="entry name" value="ThiL"/>
    <property type="match status" value="1"/>
</dbReference>
<feature type="binding site" evidence="2">
    <location>
        <position position="43"/>
    </location>
    <ligand>
        <name>Mg(2+)</name>
        <dbReference type="ChEBI" id="CHEBI:18420"/>
        <label>1</label>
    </ligand>
</feature>
<keyword evidence="2" id="KW-0460">Magnesium</keyword>
<feature type="binding site" evidence="2">
    <location>
        <position position="254"/>
    </location>
    <ligand>
        <name>substrate</name>
    </ligand>
</feature>
<comment type="caution">
    <text evidence="2">Lacks conserved residue(s) required for the propagation of feature annotation.</text>
</comment>
<gene>
    <name evidence="2" type="primary">thiL</name>
    <name evidence="5" type="ordered locus">Acry_2116</name>
</gene>
<dbReference type="HOGENOM" id="CLU_046964_3_0_5"/>
<evidence type="ECO:0000313" key="5">
    <source>
        <dbReference type="EMBL" id="ABQ31315.1"/>
    </source>
</evidence>
<keyword evidence="1 2" id="KW-0784">Thiamine biosynthesis</keyword>
<keyword evidence="2" id="KW-0067">ATP-binding</keyword>
<evidence type="ECO:0000259" key="4">
    <source>
        <dbReference type="Pfam" id="PF02769"/>
    </source>
</evidence>
<dbReference type="GO" id="GO:0009228">
    <property type="term" value="P:thiamine biosynthetic process"/>
    <property type="evidence" value="ECO:0007669"/>
    <property type="project" value="UniProtKB-KW"/>
</dbReference>